<dbReference type="Gene3D" id="3.40.50.150">
    <property type="entry name" value="Vaccinia Virus protein VP39"/>
    <property type="match status" value="1"/>
</dbReference>
<protein>
    <submittedName>
        <fullName evidence="3">RNA methyltransferase, RsmD family</fullName>
    </submittedName>
</protein>
<keyword evidence="4" id="KW-1185">Reference proteome</keyword>
<keyword evidence="1 3" id="KW-0489">Methyltransferase</keyword>
<organism evidence="3 4">
    <name type="scientific">Campylobacter iguaniorum</name>
    <dbReference type="NCBI Taxonomy" id="1244531"/>
    <lineage>
        <taxon>Bacteria</taxon>
        <taxon>Pseudomonadati</taxon>
        <taxon>Campylobacterota</taxon>
        <taxon>Epsilonproteobacteria</taxon>
        <taxon>Campylobacterales</taxon>
        <taxon>Campylobacteraceae</taxon>
        <taxon>Campylobacter</taxon>
    </lineage>
</organism>
<evidence type="ECO:0000313" key="3">
    <source>
        <dbReference type="EMBL" id="AII14370.1"/>
    </source>
</evidence>
<evidence type="ECO:0000313" key="4">
    <source>
        <dbReference type="Proteomes" id="UP000028486"/>
    </source>
</evidence>
<sequence>MKNNTLFTTISSGKFKGKKVFLPSLETTRSTKNIVKNSFFNTIQNEIYGKTFIEVFGGSALMAMEALSNGASKTYAIEIDKNAYNLTKKNVSSLNCDDIKSINADTFKATPKIIKENSDIILYIDPPFDIRDGFNDIYDRVWDMLRNSKSSDIYLVVMEHISSYAAPEAKFGYTKFKSRTFGKTTLSYYQLEQ</sequence>
<keyword evidence="2 3" id="KW-0808">Transferase</keyword>
<dbReference type="InterPro" id="IPR004398">
    <property type="entry name" value="RNA_MeTrfase_RsmD"/>
</dbReference>
<dbReference type="NCBIfam" id="TIGR00095">
    <property type="entry name" value="16S rRNA (guanine(966)-N(2))-methyltransferase RsmD"/>
    <property type="match status" value="1"/>
</dbReference>
<gene>
    <name evidence="3" type="ORF">CIG1485E_0505</name>
</gene>
<accession>A0A076F844</accession>
<reference evidence="4" key="1">
    <citation type="journal article" date="2014" name="Genome Announc.">
        <title>Complete Genome Sequence of Campylobacter iguaniorum Strain 1485ET, Isolated from a Bearded Dragon (Pogona vitticeps).</title>
        <authorList>
            <person name="Gilbert M.J."/>
            <person name="Miller W.G."/>
            <person name="Yee E."/>
            <person name="Kik M."/>
            <person name="Wagenaar J.A."/>
            <person name="Duim B."/>
        </authorList>
    </citation>
    <scope>NUCLEOTIDE SEQUENCE [LARGE SCALE GENOMIC DNA]</scope>
    <source>
        <strain evidence="4">1485E</strain>
    </source>
</reference>
<dbReference type="PANTHER" id="PTHR43542:SF1">
    <property type="entry name" value="METHYLTRANSFERASE"/>
    <property type="match status" value="1"/>
</dbReference>
<dbReference type="RefSeq" id="WP_038453376.1">
    <property type="nucleotide sequence ID" value="NZ_CP009043.1"/>
</dbReference>
<dbReference type="PIRSF" id="PIRSF004553">
    <property type="entry name" value="CHP00095"/>
    <property type="match status" value="1"/>
</dbReference>
<dbReference type="GO" id="GO:0008168">
    <property type="term" value="F:methyltransferase activity"/>
    <property type="evidence" value="ECO:0007669"/>
    <property type="project" value="UniProtKB-KW"/>
</dbReference>
<dbReference type="eggNOG" id="COG0742">
    <property type="taxonomic scope" value="Bacteria"/>
</dbReference>
<evidence type="ECO:0000256" key="2">
    <source>
        <dbReference type="ARBA" id="ARBA00022679"/>
    </source>
</evidence>
<dbReference type="STRING" id="1244531.CIG2463D_0506"/>
<dbReference type="InterPro" id="IPR029063">
    <property type="entry name" value="SAM-dependent_MTases_sf"/>
</dbReference>
<dbReference type="KEGG" id="caj:CIG1485E_0505"/>
<dbReference type="PANTHER" id="PTHR43542">
    <property type="entry name" value="METHYLTRANSFERASE"/>
    <property type="match status" value="1"/>
</dbReference>
<dbReference type="OrthoDB" id="9803017at2"/>
<dbReference type="Proteomes" id="UP000028486">
    <property type="component" value="Chromosome"/>
</dbReference>
<dbReference type="HOGENOM" id="CLU_075826_0_1_7"/>
<proteinExistence type="predicted"/>
<name>A0A076F844_9BACT</name>
<dbReference type="Pfam" id="PF03602">
    <property type="entry name" value="Cons_hypoth95"/>
    <property type="match status" value="1"/>
</dbReference>
<evidence type="ECO:0000256" key="1">
    <source>
        <dbReference type="ARBA" id="ARBA00022603"/>
    </source>
</evidence>
<dbReference type="EMBL" id="CP009043">
    <property type="protein sequence ID" value="AII14370.1"/>
    <property type="molecule type" value="Genomic_DNA"/>
</dbReference>
<dbReference type="AlphaFoldDB" id="A0A076F844"/>
<dbReference type="SUPFAM" id="SSF53335">
    <property type="entry name" value="S-adenosyl-L-methionine-dependent methyltransferases"/>
    <property type="match status" value="1"/>
</dbReference>
<dbReference type="CDD" id="cd02440">
    <property type="entry name" value="AdoMet_MTases"/>
    <property type="match status" value="1"/>
</dbReference>
<dbReference type="GO" id="GO:0031167">
    <property type="term" value="P:rRNA methylation"/>
    <property type="evidence" value="ECO:0007669"/>
    <property type="project" value="InterPro"/>
</dbReference>